<dbReference type="InterPro" id="IPR050086">
    <property type="entry name" value="MetN_ABC_transporter-like"/>
</dbReference>
<dbReference type="GO" id="GO:0016887">
    <property type="term" value="F:ATP hydrolysis activity"/>
    <property type="evidence" value="ECO:0007669"/>
    <property type="project" value="InterPro"/>
</dbReference>
<dbReference type="GO" id="GO:0005524">
    <property type="term" value="F:ATP binding"/>
    <property type="evidence" value="ECO:0007669"/>
    <property type="project" value="UniProtKB-KW"/>
</dbReference>
<dbReference type="PANTHER" id="PTHR43166:SF9">
    <property type="entry name" value="GLUTAMATE_ASPARTATE IMPORT ATP-BINDING PROTEIN GLTL"/>
    <property type="match status" value="1"/>
</dbReference>
<dbReference type="AlphaFoldDB" id="A0A7C3WNT3"/>
<comment type="caution">
    <text evidence="9">The sequence shown here is derived from an EMBL/GenBank/DDBJ whole genome shotgun (WGS) entry which is preliminary data.</text>
</comment>
<gene>
    <name evidence="9" type="ORF">ENV62_10215</name>
</gene>
<sequence>MGLTVQLTQIAKAYNGSQILADCSYTFGAGGVYILMGDNGTGKSTLFRIAALLEAPDQGEVRYLEGNEALVPDINLKRRVTMVFPRVGVFSRSVYENVAYGLKIRGMDHNLIREKVAKTLQKVGLAHKTNQPATTLSSGETMRLGLARALAIDPEILFLDEPTTHLDKANSKLIEDCLLTIRQERSLSMVIITHDASQANRLEGRKLLLSGGKIWEI</sequence>
<proteinExistence type="inferred from homology"/>
<comment type="similarity">
    <text evidence="2">Belongs to the ABC transporter superfamily.</text>
</comment>
<dbReference type="PROSITE" id="PS50893">
    <property type="entry name" value="ABC_TRANSPORTER_2"/>
    <property type="match status" value="1"/>
</dbReference>
<keyword evidence="3" id="KW-0813">Transport</keyword>
<evidence type="ECO:0000259" key="8">
    <source>
        <dbReference type="PROSITE" id="PS50893"/>
    </source>
</evidence>
<dbReference type="SMART" id="SM00382">
    <property type="entry name" value="AAA"/>
    <property type="match status" value="1"/>
</dbReference>
<dbReference type="PANTHER" id="PTHR43166">
    <property type="entry name" value="AMINO ACID IMPORT ATP-BINDING PROTEIN"/>
    <property type="match status" value="1"/>
</dbReference>
<keyword evidence="7" id="KW-0472">Membrane</keyword>
<evidence type="ECO:0000313" key="9">
    <source>
        <dbReference type="EMBL" id="HGB15592.1"/>
    </source>
</evidence>
<comment type="subcellular location">
    <subcellularLocation>
        <location evidence="1">Cell membrane</location>
        <topology evidence="1">Peripheral membrane protein</topology>
    </subcellularLocation>
</comment>
<name>A0A7C3WNT3_9BACT</name>
<dbReference type="InterPro" id="IPR003439">
    <property type="entry name" value="ABC_transporter-like_ATP-bd"/>
</dbReference>
<evidence type="ECO:0000256" key="3">
    <source>
        <dbReference type="ARBA" id="ARBA00022448"/>
    </source>
</evidence>
<keyword evidence="6 9" id="KW-0067">ATP-binding</keyword>
<evidence type="ECO:0000256" key="7">
    <source>
        <dbReference type="ARBA" id="ARBA00023136"/>
    </source>
</evidence>
<evidence type="ECO:0000256" key="1">
    <source>
        <dbReference type="ARBA" id="ARBA00004202"/>
    </source>
</evidence>
<accession>A0A7C3WNT3</accession>
<protein>
    <submittedName>
        <fullName evidence="9">ATP-binding cassette domain-containing protein</fullName>
    </submittedName>
</protein>
<keyword evidence="5" id="KW-0547">Nucleotide-binding</keyword>
<keyword evidence="4" id="KW-1003">Cell membrane</keyword>
<feature type="domain" description="ABC transporter" evidence="8">
    <location>
        <begin position="5"/>
        <end position="217"/>
    </location>
</feature>
<evidence type="ECO:0000256" key="6">
    <source>
        <dbReference type="ARBA" id="ARBA00022840"/>
    </source>
</evidence>
<dbReference type="Gene3D" id="3.40.50.300">
    <property type="entry name" value="P-loop containing nucleotide triphosphate hydrolases"/>
    <property type="match status" value="1"/>
</dbReference>
<dbReference type="SUPFAM" id="SSF52540">
    <property type="entry name" value="P-loop containing nucleoside triphosphate hydrolases"/>
    <property type="match status" value="1"/>
</dbReference>
<dbReference type="Pfam" id="PF00005">
    <property type="entry name" value="ABC_tran"/>
    <property type="match status" value="1"/>
</dbReference>
<dbReference type="InterPro" id="IPR003593">
    <property type="entry name" value="AAA+_ATPase"/>
</dbReference>
<evidence type="ECO:0000256" key="5">
    <source>
        <dbReference type="ARBA" id="ARBA00022741"/>
    </source>
</evidence>
<dbReference type="InterPro" id="IPR027417">
    <property type="entry name" value="P-loop_NTPase"/>
</dbReference>
<dbReference type="EMBL" id="DTHB01000058">
    <property type="protein sequence ID" value="HGB15592.1"/>
    <property type="molecule type" value="Genomic_DNA"/>
</dbReference>
<reference evidence="9" key="1">
    <citation type="journal article" date="2020" name="mSystems">
        <title>Genome- and Community-Level Interaction Insights into Carbon Utilization and Element Cycling Functions of Hydrothermarchaeota in Hydrothermal Sediment.</title>
        <authorList>
            <person name="Zhou Z."/>
            <person name="Liu Y."/>
            <person name="Xu W."/>
            <person name="Pan J."/>
            <person name="Luo Z.H."/>
            <person name="Li M."/>
        </authorList>
    </citation>
    <scope>NUCLEOTIDE SEQUENCE [LARGE SCALE GENOMIC DNA]</scope>
    <source>
        <strain evidence="9">SpSt-776</strain>
    </source>
</reference>
<dbReference type="GO" id="GO:0005886">
    <property type="term" value="C:plasma membrane"/>
    <property type="evidence" value="ECO:0007669"/>
    <property type="project" value="UniProtKB-SubCell"/>
</dbReference>
<organism evidence="9">
    <name type="scientific">Desulfobacca acetoxidans</name>
    <dbReference type="NCBI Taxonomy" id="60893"/>
    <lineage>
        <taxon>Bacteria</taxon>
        <taxon>Pseudomonadati</taxon>
        <taxon>Thermodesulfobacteriota</taxon>
        <taxon>Desulfobaccia</taxon>
        <taxon>Desulfobaccales</taxon>
        <taxon>Desulfobaccaceae</taxon>
        <taxon>Desulfobacca</taxon>
    </lineage>
</organism>
<evidence type="ECO:0000256" key="4">
    <source>
        <dbReference type="ARBA" id="ARBA00022475"/>
    </source>
</evidence>
<evidence type="ECO:0000256" key="2">
    <source>
        <dbReference type="ARBA" id="ARBA00005417"/>
    </source>
</evidence>